<feature type="region of interest" description="Disordered" evidence="1">
    <location>
        <begin position="1030"/>
        <end position="1072"/>
    </location>
</feature>
<feature type="compositionally biased region" description="Basic and acidic residues" evidence="1">
    <location>
        <begin position="1030"/>
        <end position="1046"/>
    </location>
</feature>
<feature type="region of interest" description="Disordered" evidence="1">
    <location>
        <begin position="283"/>
        <end position="302"/>
    </location>
</feature>
<evidence type="ECO:0000256" key="1">
    <source>
        <dbReference type="SAM" id="MobiDB-lite"/>
    </source>
</evidence>
<organism evidence="2 3">
    <name type="scientific">Cyphomyrmex costatus</name>
    <dbReference type="NCBI Taxonomy" id="456900"/>
    <lineage>
        <taxon>Eukaryota</taxon>
        <taxon>Metazoa</taxon>
        <taxon>Ecdysozoa</taxon>
        <taxon>Arthropoda</taxon>
        <taxon>Hexapoda</taxon>
        <taxon>Insecta</taxon>
        <taxon>Pterygota</taxon>
        <taxon>Neoptera</taxon>
        <taxon>Endopterygota</taxon>
        <taxon>Hymenoptera</taxon>
        <taxon>Apocrita</taxon>
        <taxon>Aculeata</taxon>
        <taxon>Formicoidea</taxon>
        <taxon>Formicidae</taxon>
        <taxon>Myrmicinae</taxon>
        <taxon>Cyphomyrmex</taxon>
    </lineage>
</organism>
<feature type="region of interest" description="Disordered" evidence="1">
    <location>
        <begin position="422"/>
        <end position="478"/>
    </location>
</feature>
<protein>
    <submittedName>
        <fullName evidence="2">Uncharacterized protein</fullName>
    </submittedName>
</protein>
<feature type="region of interest" description="Disordered" evidence="1">
    <location>
        <begin position="1714"/>
        <end position="1748"/>
    </location>
</feature>
<keyword evidence="3" id="KW-1185">Reference proteome</keyword>
<feature type="region of interest" description="Disordered" evidence="1">
    <location>
        <begin position="1859"/>
        <end position="1895"/>
    </location>
</feature>
<gene>
    <name evidence="2" type="ORF">ALC62_12124</name>
</gene>
<feature type="compositionally biased region" description="Polar residues" evidence="1">
    <location>
        <begin position="1559"/>
        <end position="1570"/>
    </location>
</feature>
<name>A0A151IBT0_9HYME</name>
<feature type="compositionally biased region" description="Polar residues" evidence="1">
    <location>
        <begin position="672"/>
        <end position="682"/>
    </location>
</feature>
<feature type="compositionally biased region" description="Polar residues" evidence="1">
    <location>
        <begin position="198"/>
        <end position="207"/>
    </location>
</feature>
<dbReference type="Proteomes" id="UP000078542">
    <property type="component" value="Unassembled WGS sequence"/>
</dbReference>
<accession>A0A151IBT0</accession>
<feature type="compositionally biased region" description="Low complexity" evidence="1">
    <location>
        <begin position="1723"/>
        <end position="1736"/>
    </location>
</feature>
<evidence type="ECO:0000313" key="3">
    <source>
        <dbReference type="Proteomes" id="UP000078542"/>
    </source>
</evidence>
<feature type="compositionally biased region" description="Basic and acidic residues" evidence="1">
    <location>
        <begin position="1474"/>
        <end position="1486"/>
    </location>
</feature>
<feature type="compositionally biased region" description="Low complexity" evidence="1">
    <location>
        <begin position="290"/>
        <end position="300"/>
    </location>
</feature>
<feature type="compositionally biased region" description="Pro residues" evidence="1">
    <location>
        <begin position="48"/>
        <end position="57"/>
    </location>
</feature>
<feature type="compositionally biased region" description="Basic and acidic residues" evidence="1">
    <location>
        <begin position="1"/>
        <end position="46"/>
    </location>
</feature>
<feature type="region of interest" description="Disordered" evidence="1">
    <location>
        <begin position="198"/>
        <end position="227"/>
    </location>
</feature>
<evidence type="ECO:0000313" key="2">
    <source>
        <dbReference type="EMBL" id="KYM97178.1"/>
    </source>
</evidence>
<feature type="compositionally biased region" description="Basic and acidic residues" evidence="1">
    <location>
        <begin position="1056"/>
        <end position="1072"/>
    </location>
</feature>
<feature type="region of interest" description="Disordered" evidence="1">
    <location>
        <begin position="661"/>
        <end position="682"/>
    </location>
</feature>
<feature type="compositionally biased region" description="Basic and acidic residues" evidence="1">
    <location>
        <begin position="1860"/>
        <end position="1871"/>
    </location>
</feature>
<feature type="region of interest" description="Disordered" evidence="1">
    <location>
        <begin position="1531"/>
        <end position="1582"/>
    </location>
</feature>
<feature type="compositionally biased region" description="Low complexity" evidence="1">
    <location>
        <begin position="215"/>
        <end position="227"/>
    </location>
</feature>
<feature type="compositionally biased region" description="Polar residues" evidence="1">
    <location>
        <begin position="466"/>
        <end position="475"/>
    </location>
</feature>
<sequence>MAKDNARPAEESGAFEAERKFDRSGPSRSRDQRGAGRVKDKPEEGRLPTPPPDPQCPPVALVRDHPSEVTSRGPEEEEEDLAAYLGELGASSFEGHSFDYDTTPNSATSAMGGDATLFTEEAFEHLDRLCTLTEQILELRTRSSEYFRRVRGLERAKVQRNANRRLEIALANGEELHHDFVDEDTGFAESLLDAMLSNSRDAVSSTPRRNERSSVRSSALSRQRSRSLALTEQNLGSRLVEQIGEVDKSPARNAGRNSGPKVSKWTRVKAAFKWERACTNDLADIAESDPPTTTSSTPTTRYLRIPDANIAGSWSTGSALSPCTSEVSSPSTPIGRVSSASSSNDDVFDDSRKNIVNYPDRQSPFVKDDRKKEDSDRYNRSLDRDTSVTESADSIESPEVNRGKPLIRIISDADATIMYAASGSGKDPEVSPKRPTPTLTITIPSNEEEIRSLSSPESISPLPSSAQDSGGSSPQRPRMRQDILSLREFKRQYSTIEEAVTPAPKIQQQDSKWNKVRRAFLTNATFSVPPSPIRVVAAQSFMNDDTRRARSLSESVEDLGKTVAGTNNNGNHYREARRDYQALREKFGAEFHRKLIEWERLKGPQNIRNGLPLNEERLAPEFRKKLQDWKRAKKGRRSSAAIEQQRVSRRRLTDWQLWRSSSSKPEPRCYGKNQNSTGSRGSCASIGSAGSFGSDGKQYLCEDFIKRMETWRRMSEASCRSGERPKSPTTNRVASDIDETEFLALEKLLLLFGQRTKKELRESDARQLNDCFDADSRFMAASRGVNCGNEVLIRTSVGSYRFEGISREFTRKLYDWEKYRGISPRSSTFRLLGPGYTPFAQDSDEVALTEPNKNHAFHWTLKRSKSDGSVFEGSLRDESFTLRRSTSLQSLTSADKLEDDNRIDVLPVSNNSQRIKDPEDIAVEDSEPEAMIVDIEDVIEETASPLAGVQPHQTPVYSVAASETTSIAVPLGTVTSSHEPSPVFLVKTEDDEDCERWNIGKIGPQTCSSENSPSPEYFPVSEDWCRRTSLDDDKSNWESSWCKESREDDDSTGWTEKTRRSIPDSGDSVKSDRSIGWNRDIWDESGDEANRDSMVFESPSTSICENKNDTKKEDFLGKVFYIYINFCLLLKIRKTFQSLRRSKLFGKVSFIITQLKLESCRYNQDPPRTCKGMDETCKKKLEDLADESLNNKRRSDAKNLQDDKDDENIKRGDTILSAEFCAYQLTKTIPSSVCPDSKETPLKLLNSNSGKSIFFFNFVIFKFCIKDTHDIKDTSKCNGVNSESEASAHYESCDSSELQTDADRHYEILTFKTDTCGNTMDNRLYEPVDYHEIYSSLSDDRGNCIKDISSSLRLPEIKKSNLLETPRNLFSNSTIQTIPMTVSRNNETRNLERILINEGTLNKIIVPTACTESGTKSTERIRDHFGSANRRNDIAAVNKKMICDHQVECVKKDGSSTRNVFVKTKRMIFGPFRRTSEDRSSSRKQSDSSVDSRLPHSSKSKSKSRSASPKLGRPDALLRVSLSLPWPLRSTSKESEIPSEAGSRRSSGSKAGNARTTQEKNSPYQENNMGNKRLNKELSNKEPPFIDEDQEEIYQSDTEFATMNACSIGNTSVSGISEQLEKSKITMLEHNQGACQMQDENHFRCDAVPSDLMHKLRILSDAAAKREGRTTTAESCVVSSLESRSSRIKRAKESFLSRRGGPFCRSVMELTEAAASPEDPWRRTSTTTEISRSNETAVTASSSQESRYARNDTETMRLTVENETVSLGEDKIDVRADSLVKSASAGMINVDPDTFDRLVTVDRGCESLPRAIAKHRDSSSPLAKIVGKLKLSRLIRARNVDGGNMSTITTLCRQSLLIDMRNDPRNQSNERETEDPVEEDTDDEHSDESCKTIHE</sequence>
<feature type="region of interest" description="Disordered" evidence="1">
    <location>
        <begin position="316"/>
        <end position="400"/>
    </location>
</feature>
<feature type="compositionally biased region" description="Basic and acidic residues" evidence="1">
    <location>
        <begin position="366"/>
        <end position="387"/>
    </location>
</feature>
<reference evidence="2 3" key="1">
    <citation type="submission" date="2016-03" db="EMBL/GenBank/DDBJ databases">
        <title>Cyphomyrmex costatus WGS genome.</title>
        <authorList>
            <person name="Nygaard S."/>
            <person name="Hu H."/>
            <person name="Boomsma J."/>
            <person name="Zhang G."/>
        </authorList>
    </citation>
    <scope>NUCLEOTIDE SEQUENCE [LARGE SCALE GENOMIC DNA]</scope>
    <source>
        <strain evidence="2">MS0001</strain>
        <tissue evidence="2">Whole body</tissue>
    </source>
</reference>
<proteinExistence type="predicted"/>
<feature type="region of interest" description="Disordered" evidence="1">
    <location>
        <begin position="1"/>
        <end position="78"/>
    </location>
</feature>
<dbReference type="EMBL" id="KQ978078">
    <property type="protein sequence ID" value="KYM97178.1"/>
    <property type="molecule type" value="Genomic_DNA"/>
</dbReference>
<dbReference type="STRING" id="456900.A0A151IBT0"/>
<feature type="compositionally biased region" description="Low complexity" evidence="1">
    <location>
        <begin position="1539"/>
        <end position="1555"/>
    </location>
</feature>
<feature type="compositionally biased region" description="Polar residues" evidence="1">
    <location>
        <begin position="1737"/>
        <end position="1746"/>
    </location>
</feature>
<feature type="compositionally biased region" description="Acidic residues" evidence="1">
    <location>
        <begin position="1872"/>
        <end position="1886"/>
    </location>
</feature>
<feature type="compositionally biased region" description="Low complexity" evidence="1">
    <location>
        <begin position="452"/>
        <end position="465"/>
    </location>
</feature>
<feature type="region of interest" description="Disordered" evidence="1">
    <location>
        <begin position="1472"/>
        <end position="1516"/>
    </location>
</feature>
<feature type="compositionally biased region" description="Polar residues" evidence="1">
    <location>
        <begin position="316"/>
        <end position="345"/>
    </location>
</feature>